<keyword evidence="5 7" id="KW-0472">Membrane</keyword>
<evidence type="ECO:0000256" key="4">
    <source>
        <dbReference type="ARBA" id="ARBA00022989"/>
    </source>
</evidence>
<evidence type="ECO:0000256" key="3">
    <source>
        <dbReference type="ARBA" id="ARBA00022692"/>
    </source>
</evidence>
<proteinExistence type="inferred from homology"/>
<evidence type="ECO:0000256" key="7">
    <source>
        <dbReference type="SAM" id="Phobius"/>
    </source>
</evidence>
<comment type="subcellular location">
    <subcellularLocation>
        <location evidence="1">Cell membrane</location>
        <topology evidence="1">Multi-pass membrane protein</topology>
    </subcellularLocation>
</comment>
<dbReference type="GO" id="GO:0022857">
    <property type="term" value="F:transmembrane transporter activity"/>
    <property type="evidence" value="ECO:0007669"/>
    <property type="project" value="TreeGrafter"/>
</dbReference>
<evidence type="ECO:0000256" key="2">
    <source>
        <dbReference type="ARBA" id="ARBA00022475"/>
    </source>
</evidence>
<gene>
    <name evidence="9" type="ORF">JCM21531_3919</name>
</gene>
<evidence type="ECO:0000256" key="6">
    <source>
        <dbReference type="ARBA" id="ARBA00038076"/>
    </source>
</evidence>
<keyword evidence="10" id="KW-1185">Reference proteome</keyword>
<accession>W4VAU8</accession>
<dbReference type="STRING" id="1294263.JCM21531_3919"/>
<keyword evidence="2" id="KW-1003">Cell membrane</keyword>
<dbReference type="PANTHER" id="PTHR30572">
    <property type="entry name" value="MEMBRANE COMPONENT OF TRANSPORTER-RELATED"/>
    <property type="match status" value="1"/>
</dbReference>
<feature type="transmembrane region" description="Helical" evidence="7">
    <location>
        <begin position="80"/>
        <end position="105"/>
    </location>
</feature>
<name>W4VAU8_9FIRM</name>
<evidence type="ECO:0000256" key="1">
    <source>
        <dbReference type="ARBA" id="ARBA00004651"/>
    </source>
</evidence>
<dbReference type="InterPro" id="IPR003838">
    <property type="entry name" value="ABC3_permease_C"/>
</dbReference>
<comment type="similarity">
    <text evidence="6">Belongs to the ABC-4 integral membrane protein family.</text>
</comment>
<dbReference type="InterPro" id="IPR050250">
    <property type="entry name" value="Macrolide_Exporter_MacB"/>
</dbReference>
<dbReference type="PANTHER" id="PTHR30572:SF4">
    <property type="entry name" value="ABC TRANSPORTER PERMEASE YTRF"/>
    <property type="match status" value="1"/>
</dbReference>
<sequence length="164" mass="17407">MQNKIKEMGYSAYSLADARNEMKKTLAVVQAILGAIGAISLLVASLGITNTMYMSIYERTREIGIFKVLGCYLKDIRGMFLLEAALIGFFGGTIGIGFSYGISAIINTVAVGVMPEMGDSSISVIPLWLALAAVGVAVLVGLIAGYFPSKRAMKLSALDAIKNE</sequence>
<reference evidence="9" key="1">
    <citation type="journal article" date="2014" name="Genome Announc.">
        <title>Draft Genome Sequence of Clostridium straminisolvens Strain JCM 21531T, Isolated from a Cellulose-Degrading Bacterial Community.</title>
        <authorList>
            <person name="Yuki M."/>
            <person name="Oshima K."/>
            <person name="Suda W."/>
            <person name="Sakamoto M."/>
            <person name="Kitamura K."/>
            <person name="Iida T."/>
            <person name="Hattori M."/>
            <person name="Ohkuma M."/>
        </authorList>
    </citation>
    <scope>NUCLEOTIDE SEQUENCE [LARGE SCALE GENOMIC DNA]</scope>
    <source>
        <strain evidence="9">JCM 21531</strain>
    </source>
</reference>
<protein>
    <submittedName>
        <fullName evidence="9">ABC transporter component-like protein</fullName>
    </submittedName>
</protein>
<feature type="transmembrane region" description="Helical" evidence="7">
    <location>
        <begin position="125"/>
        <end position="147"/>
    </location>
</feature>
<dbReference type="EMBL" id="BAVR01000064">
    <property type="protein sequence ID" value="GAE90322.1"/>
    <property type="molecule type" value="Genomic_DNA"/>
</dbReference>
<organism evidence="9 10">
    <name type="scientific">Acetivibrio straminisolvens JCM 21531</name>
    <dbReference type="NCBI Taxonomy" id="1294263"/>
    <lineage>
        <taxon>Bacteria</taxon>
        <taxon>Bacillati</taxon>
        <taxon>Bacillota</taxon>
        <taxon>Clostridia</taxon>
        <taxon>Eubacteriales</taxon>
        <taxon>Oscillospiraceae</taxon>
        <taxon>Acetivibrio</taxon>
    </lineage>
</organism>
<evidence type="ECO:0000259" key="8">
    <source>
        <dbReference type="Pfam" id="PF02687"/>
    </source>
</evidence>
<keyword evidence="3 7" id="KW-0812">Transmembrane</keyword>
<evidence type="ECO:0000313" key="9">
    <source>
        <dbReference type="EMBL" id="GAE90322.1"/>
    </source>
</evidence>
<evidence type="ECO:0000313" key="10">
    <source>
        <dbReference type="Proteomes" id="UP000019109"/>
    </source>
</evidence>
<evidence type="ECO:0000256" key="5">
    <source>
        <dbReference type="ARBA" id="ARBA00023136"/>
    </source>
</evidence>
<comment type="caution">
    <text evidence="9">The sequence shown here is derived from an EMBL/GenBank/DDBJ whole genome shotgun (WGS) entry which is preliminary data.</text>
</comment>
<feature type="transmembrane region" description="Helical" evidence="7">
    <location>
        <begin position="27"/>
        <end position="49"/>
    </location>
</feature>
<dbReference type="Pfam" id="PF02687">
    <property type="entry name" value="FtsX"/>
    <property type="match status" value="1"/>
</dbReference>
<feature type="domain" description="ABC3 transporter permease C-terminal" evidence="8">
    <location>
        <begin position="35"/>
        <end position="156"/>
    </location>
</feature>
<dbReference type="AlphaFoldDB" id="W4VAU8"/>
<dbReference type="Proteomes" id="UP000019109">
    <property type="component" value="Unassembled WGS sequence"/>
</dbReference>
<dbReference type="GO" id="GO:0005886">
    <property type="term" value="C:plasma membrane"/>
    <property type="evidence" value="ECO:0007669"/>
    <property type="project" value="UniProtKB-SubCell"/>
</dbReference>
<dbReference type="RefSeq" id="WP_279379080.1">
    <property type="nucleotide sequence ID" value="NZ_BAVR01000064.1"/>
</dbReference>
<keyword evidence="4 7" id="KW-1133">Transmembrane helix</keyword>